<evidence type="ECO:0000259" key="1">
    <source>
        <dbReference type="Pfam" id="PF13847"/>
    </source>
</evidence>
<dbReference type="EMBL" id="MEHD01000021">
    <property type="protein sequence ID" value="ODR57528.1"/>
    <property type="molecule type" value="Genomic_DNA"/>
</dbReference>
<proteinExistence type="predicted"/>
<feature type="domain" description="Methyltransferase" evidence="1">
    <location>
        <begin position="33"/>
        <end position="122"/>
    </location>
</feature>
<evidence type="ECO:0000313" key="3">
    <source>
        <dbReference type="Proteomes" id="UP000094869"/>
    </source>
</evidence>
<accession>A0ABX3APG7</accession>
<protein>
    <recommendedName>
        <fullName evidence="1">Methyltransferase domain-containing protein</fullName>
    </recommendedName>
</protein>
<dbReference type="InterPro" id="IPR029063">
    <property type="entry name" value="SAM-dependent_MTases_sf"/>
</dbReference>
<gene>
    <name evidence="2" type="ORF">BEI63_10460</name>
</gene>
<dbReference type="Proteomes" id="UP000094869">
    <property type="component" value="Unassembled WGS sequence"/>
</dbReference>
<dbReference type="Gene3D" id="3.40.50.150">
    <property type="entry name" value="Vaccinia Virus protein VP39"/>
    <property type="match status" value="1"/>
</dbReference>
<sequence>MNLEWYHRQFSEPYRITVAFKNFIDANVSIQKDTILDIGCGMGSALSYIARNYPDSNFTGIDINDDLFQYFIGEEKNITFEKADCFNLPQSYINKFNGIISLQTLSWLPEYKSPLEQMCKVNPKWIAISSLFYPGEINYTISLENYGRPTETESFSQVYYNIYSVPVLQELLKKYGYNTFVYQPFEIDIDIPKPKVDNLGYYTLKTDEGKRLAFNTCLYQPEGFIFASK</sequence>
<keyword evidence="3" id="KW-1185">Reference proteome</keyword>
<dbReference type="CDD" id="cd02440">
    <property type="entry name" value="AdoMet_MTases"/>
    <property type="match status" value="1"/>
</dbReference>
<evidence type="ECO:0000313" key="2">
    <source>
        <dbReference type="EMBL" id="ODR57528.1"/>
    </source>
</evidence>
<comment type="caution">
    <text evidence="2">The sequence shown here is derived from an EMBL/GenBank/DDBJ whole genome shotgun (WGS) entry which is preliminary data.</text>
</comment>
<name>A0ABX3APG7_9FIRM</name>
<dbReference type="Pfam" id="PF13847">
    <property type="entry name" value="Methyltransf_31"/>
    <property type="match status" value="1"/>
</dbReference>
<dbReference type="InterPro" id="IPR025714">
    <property type="entry name" value="Methyltranfer_dom"/>
</dbReference>
<dbReference type="SUPFAM" id="SSF53335">
    <property type="entry name" value="S-adenosyl-L-methionine-dependent methyltransferases"/>
    <property type="match status" value="1"/>
</dbReference>
<dbReference type="PANTHER" id="PTHR43861">
    <property type="entry name" value="TRANS-ACONITATE 2-METHYLTRANSFERASE-RELATED"/>
    <property type="match status" value="1"/>
</dbReference>
<dbReference type="RefSeq" id="WP_044968525.1">
    <property type="nucleotide sequence ID" value="NZ_JAQCZP010000010.1"/>
</dbReference>
<organism evidence="2 3">
    <name type="scientific">Eisenbergiella tayi</name>
    <dbReference type="NCBI Taxonomy" id="1432052"/>
    <lineage>
        <taxon>Bacteria</taxon>
        <taxon>Bacillati</taxon>
        <taxon>Bacillota</taxon>
        <taxon>Clostridia</taxon>
        <taxon>Lachnospirales</taxon>
        <taxon>Lachnospiraceae</taxon>
        <taxon>Eisenbergiella</taxon>
    </lineage>
</organism>
<reference evidence="2 3" key="1">
    <citation type="submission" date="2016-08" db="EMBL/GenBank/DDBJ databases">
        <title>Characterization of Isolates of Eisenbergiella tayi Derived from Blood Cultures, Using Whole Genome Sequencing.</title>
        <authorList>
            <person name="Bernier A.-M."/>
            <person name="Burdz T."/>
            <person name="Wiebe D."/>
            <person name="Bernard K."/>
        </authorList>
    </citation>
    <scope>NUCLEOTIDE SEQUENCE [LARGE SCALE GENOMIC DNA]</scope>
    <source>
        <strain evidence="2 3">NML120146</strain>
    </source>
</reference>